<dbReference type="EMBL" id="QKTW01000017">
    <property type="protein sequence ID" value="PZF72737.1"/>
    <property type="molecule type" value="Genomic_DNA"/>
</dbReference>
<evidence type="ECO:0000256" key="2">
    <source>
        <dbReference type="PROSITE-ProRule" id="PRU00169"/>
    </source>
</evidence>
<dbReference type="CDD" id="cd00156">
    <property type="entry name" value="REC"/>
    <property type="match status" value="1"/>
</dbReference>
<dbReference type="InterPro" id="IPR036388">
    <property type="entry name" value="WH-like_DNA-bd_sf"/>
</dbReference>
<comment type="caution">
    <text evidence="4">The sequence shown here is derived from an EMBL/GenBank/DDBJ whole genome shotgun (WGS) entry which is preliminary data.</text>
</comment>
<proteinExistence type="predicted"/>
<comment type="caution">
    <text evidence="2">Lacks conserved residue(s) required for the propagation of feature annotation.</text>
</comment>
<dbReference type="PROSITE" id="PS50110">
    <property type="entry name" value="RESPONSE_REGULATORY"/>
    <property type="match status" value="1"/>
</dbReference>
<dbReference type="SUPFAM" id="SSF46894">
    <property type="entry name" value="C-terminal effector domain of the bipartite response regulators"/>
    <property type="match status" value="1"/>
</dbReference>
<keyword evidence="5" id="KW-1185">Reference proteome</keyword>
<gene>
    <name evidence="4" type="ORF">DN068_12825</name>
</gene>
<evidence type="ECO:0000259" key="3">
    <source>
        <dbReference type="PROSITE" id="PS50110"/>
    </source>
</evidence>
<dbReference type="InterPro" id="IPR016032">
    <property type="entry name" value="Sig_transdc_resp-reg_C-effctor"/>
</dbReference>
<protein>
    <recommendedName>
        <fullName evidence="3">Response regulatory domain-containing protein</fullName>
    </recommendedName>
</protein>
<dbReference type="SUPFAM" id="SSF52172">
    <property type="entry name" value="CheY-like"/>
    <property type="match status" value="1"/>
</dbReference>
<dbReference type="Proteomes" id="UP000248745">
    <property type="component" value="Unassembled WGS sequence"/>
</dbReference>
<dbReference type="InterPro" id="IPR000792">
    <property type="entry name" value="Tscrpt_reg_LuxR_C"/>
</dbReference>
<dbReference type="OrthoDB" id="9797341at2"/>
<dbReference type="InterPro" id="IPR039420">
    <property type="entry name" value="WalR-like"/>
</dbReference>
<dbReference type="Pfam" id="PF00196">
    <property type="entry name" value="GerE"/>
    <property type="match status" value="1"/>
</dbReference>
<dbReference type="PANTHER" id="PTHR43214">
    <property type="entry name" value="TWO-COMPONENT RESPONSE REGULATOR"/>
    <property type="match status" value="1"/>
</dbReference>
<dbReference type="Pfam" id="PF00072">
    <property type="entry name" value="Response_reg"/>
    <property type="match status" value="1"/>
</dbReference>
<dbReference type="Gene3D" id="3.40.50.2300">
    <property type="match status" value="1"/>
</dbReference>
<evidence type="ECO:0000256" key="1">
    <source>
        <dbReference type="ARBA" id="ARBA00023125"/>
    </source>
</evidence>
<dbReference type="GO" id="GO:0003677">
    <property type="term" value="F:DNA binding"/>
    <property type="evidence" value="ECO:0007669"/>
    <property type="project" value="UniProtKB-KW"/>
</dbReference>
<dbReference type="Gene3D" id="1.10.10.10">
    <property type="entry name" value="Winged helix-like DNA-binding domain superfamily/Winged helix DNA-binding domain"/>
    <property type="match status" value="1"/>
</dbReference>
<evidence type="ECO:0000313" key="4">
    <source>
        <dbReference type="EMBL" id="PZF72737.1"/>
    </source>
</evidence>
<accession>A0A2W2BA12</accession>
<keyword evidence="1" id="KW-0238">DNA-binding</keyword>
<dbReference type="AlphaFoldDB" id="A0A2W2BA12"/>
<dbReference type="InterPro" id="IPR001789">
    <property type="entry name" value="Sig_transdc_resp-reg_receiver"/>
</dbReference>
<dbReference type="InterPro" id="IPR011006">
    <property type="entry name" value="CheY-like_superfamily"/>
</dbReference>
<organism evidence="4 5">
    <name type="scientific">Taibaiella soli</name>
    <dbReference type="NCBI Taxonomy" id="1649169"/>
    <lineage>
        <taxon>Bacteria</taxon>
        <taxon>Pseudomonadati</taxon>
        <taxon>Bacteroidota</taxon>
        <taxon>Chitinophagia</taxon>
        <taxon>Chitinophagales</taxon>
        <taxon>Chitinophagaceae</taxon>
        <taxon>Taibaiella</taxon>
    </lineage>
</organism>
<sequence length="250" mass="28504">MMNVKNRPISIGIADEHVASAERLGRFMAEQSGYEVSFCANDGEKLISLFGRRPTDYVVVHLFLPFLSGIEAIQMIRKQNESVFIIACSFTYQEDIALMLSKLGNVLYCERRAEVICDFLMHGERREPITYDRYVEQWKTKSNAYSLPAEFKSKKEYPFTNTDLRVIALVSSGHTNCEIAELLGKSKRTIDTYIDRMIRGLGLNGRTGLASYAYEHGVCKLYCEAGKNKRCCRDSIFNPVIDDMDWGNID</sequence>
<dbReference type="GO" id="GO:0000160">
    <property type="term" value="P:phosphorelay signal transduction system"/>
    <property type="evidence" value="ECO:0007669"/>
    <property type="project" value="InterPro"/>
</dbReference>
<reference evidence="4 5" key="1">
    <citation type="submission" date="2018-06" db="EMBL/GenBank/DDBJ databases">
        <title>Mucibacter soli gen. nov., sp. nov., a new member of the family Chitinophagaceae producing mucin.</title>
        <authorList>
            <person name="Kim M.-K."/>
            <person name="Park S."/>
            <person name="Kim T.-S."/>
            <person name="Joung Y."/>
            <person name="Han J.-H."/>
            <person name="Kim S.B."/>
        </authorList>
    </citation>
    <scope>NUCLEOTIDE SEQUENCE [LARGE SCALE GENOMIC DNA]</scope>
    <source>
        <strain evidence="4 5">R1-15</strain>
    </source>
</reference>
<dbReference type="SMART" id="SM00421">
    <property type="entry name" value="HTH_LUXR"/>
    <property type="match status" value="1"/>
</dbReference>
<feature type="domain" description="Response regulatory" evidence="3">
    <location>
        <begin position="10"/>
        <end position="126"/>
    </location>
</feature>
<dbReference type="GO" id="GO:0006355">
    <property type="term" value="P:regulation of DNA-templated transcription"/>
    <property type="evidence" value="ECO:0007669"/>
    <property type="project" value="InterPro"/>
</dbReference>
<dbReference type="PRINTS" id="PR00038">
    <property type="entry name" value="HTHLUXR"/>
</dbReference>
<dbReference type="PANTHER" id="PTHR43214:SF43">
    <property type="entry name" value="TWO-COMPONENT RESPONSE REGULATOR"/>
    <property type="match status" value="1"/>
</dbReference>
<evidence type="ECO:0000313" key="5">
    <source>
        <dbReference type="Proteomes" id="UP000248745"/>
    </source>
</evidence>
<name>A0A2W2BA12_9BACT</name>